<dbReference type="AlphaFoldDB" id="A0AAE1MEN7"/>
<dbReference type="InterPro" id="IPR001810">
    <property type="entry name" value="F-box_dom"/>
</dbReference>
<keyword evidence="3" id="KW-1185">Reference proteome</keyword>
<evidence type="ECO:0000313" key="3">
    <source>
        <dbReference type="Proteomes" id="UP001293593"/>
    </source>
</evidence>
<dbReference type="SUPFAM" id="SSF50965">
    <property type="entry name" value="Galactose oxidase, central domain"/>
    <property type="match status" value="1"/>
</dbReference>
<dbReference type="Pfam" id="PF08268">
    <property type="entry name" value="FBA_3"/>
    <property type="match status" value="1"/>
</dbReference>
<evidence type="ECO:0000259" key="1">
    <source>
        <dbReference type="PROSITE" id="PS50181"/>
    </source>
</evidence>
<dbReference type="SMART" id="SM00256">
    <property type="entry name" value="FBOX"/>
    <property type="match status" value="1"/>
</dbReference>
<gene>
    <name evidence="2" type="ORF">QN277_005846</name>
</gene>
<dbReference type="InterPro" id="IPR017451">
    <property type="entry name" value="F-box-assoc_interact_dom"/>
</dbReference>
<protein>
    <recommendedName>
        <fullName evidence="1">F-box domain-containing protein</fullName>
    </recommendedName>
</protein>
<dbReference type="Pfam" id="PF00646">
    <property type="entry name" value="F-box"/>
    <property type="match status" value="1"/>
</dbReference>
<dbReference type="SUPFAM" id="SSF81383">
    <property type="entry name" value="F-box domain"/>
    <property type="match status" value="1"/>
</dbReference>
<dbReference type="Gene3D" id="1.20.1280.50">
    <property type="match status" value="1"/>
</dbReference>
<dbReference type="InterPro" id="IPR013187">
    <property type="entry name" value="F-box-assoc_dom_typ3"/>
</dbReference>
<dbReference type="CDD" id="cd22157">
    <property type="entry name" value="F-box_AtFBW1-like"/>
    <property type="match status" value="1"/>
</dbReference>
<sequence>MEDDGFFLPHEIISSILKRLPVKSLLRFRCVCKDWNDLFKTSLFIKEHVHHSSHHRGPSLLLQCGYSTFSMLDSDKKTLLPLSAPSVDPPVDMIDVIGSSYGLVCLQIKNRGSLILWNPSTRDVQYVPRTKNTRWYKNCHTGFGFSRVVNDYKIVRIYNFHKGVEVEVYSLSSGSWKQIEFGNVLKGGKFNGRFAATDEAIYWIVYGNQIDVLSFDIATEAFTLIPGSNIHWNVKLMTYENKLALLSNTELWVMEEATSGGSEQRWNKTKLIGNPNFLGFHPLTIWKNEVIYTYQPVGIYLFNVTTNKLKEFLISRENGRIMSAFNYVESIVSFGNKNSWISA</sequence>
<organism evidence="2 3">
    <name type="scientific">Acacia crassicarpa</name>
    <name type="common">northern wattle</name>
    <dbReference type="NCBI Taxonomy" id="499986"/>
    <lineage>
        <taxon>Eukaryota</taxon>
        <taxon>Viridiplantae</taxon>
        <taxon>Streptophyta</taxon>
        <taxon>Embryophyta</taxon>
        <taxon>Tracheophyta</taxon>
        <taxon>Spermatophyta</taxon>
        <taxon>Magnoliopsida</taxon>
        <taxon>eudicotyledons</taxon>
        <taxon>Gunneridae</taxon>
        <taxon>Pentapetalae</taxon>
        <taxon>rosids</taxon>
        <taxon>fabids</taxon>
        <taxon>Fabales</taxon>
        <taxon>Fabaceae</taxon>
        <taxon>Caesalpinioideae</taxon>
        <taxon>mimosoid clade</taxon>
        <taxon>Acacieae</taxon>
        <taxon>Acacia</taxon>
    </lineage>
</organism>
<dbReference type="InterPro" id="IPR011043">
    <property type="entry name" value="Gal_Oxase/kelch_b-propeller"/>
</dbReference>
<evidence type="ECO:0000313" key="2">
    <source>
        <dbReference type="EMBL" id="KAK4259523.1"/>
    </source>
</evidence>
<dbReference type="PROSITE" id="PS50181">
    <property type="entry name" value="FBOX"/>
    <property type="match status" value="1"/>
</dbReference>
<dbReference type="Proteomes" id="UP001293593">
    <property type="component" value="Unassembled WGS sequence"/>
</dbReference>
<dbReference type="PANTHER" id="PTHR31672:SF13">
    <property type="entry name" value="F-BOX PROTEIN CPR30-LIKE"/>
    <property type="match status" value="1"/>
</dbReference>
<dbReference type="InterPro" id="IPR036047">
    <property type="entry name" value="F-box-like_dom_sf"/>
</dbReference>
<comment type="caution">
    <text evidence="2">The sequence shown here is derived from an EMBL/GenBank/DDBJ whole genome shotgun (WGS) entry which is preliminary data.</text>
</comment>
<dbReference type="EMBL" id="JAWXYG010000011">
    <property type="protein sequence ID" value="KAK4259523.1"/>
    <property type="molecule type" value="Genomic_DNA"/>
</dbReference>
<proteinExistence type="predicted"/>
<name>A0AAE1MEN7_9FABA</name>
<dbReference type="InterPro" id="IPR050796">
    <property type="entry name" value="SCF_F-box_component"/>
</dbReference>
<accession>A0AAE1MEN7</accession>
<feature type="domain" description="F-box" evidence="1">
    <location>
        <begin position="8"/>
        <end position="48"/>
    </location>
</feature>
<dbReference type="NCBIfam" id="TIGR01640">
    <property type="entry name" value="F_box_assoc_1"/>
    <property type="match status" value="1"/>
</dbReference>
<dbReference type="PANTHER" id="PTHR31672">
    <property type="entry name" value="BNACNNG10540D PROTEIN"/>
    <property type="match status" value="1"/>
</dbReference>
<reference evidence="2" key="1">
    <citation type="submission" date="2023-10" db="EMBL/GenBank/DDBJ databases">
        <title>Chromosome-level genome of the transformable northern wattle, Acacia crassicarpa.</title>
        <authorList>
            <person name="Massaro I."/>
            <person name="Sinha N.R."/>
            <person name="Poethig S."/>
            <person name="Leichty A.R."/>
        </authorList>
    </citation>
    <scope>NUCLEOTIDE SEQUENCE</scope>
    <source>
        <strain evidence="2">Acra3RX</strain>
        <tissue evidence="2">Leaf</tissue>
    </source>
</reference>